<organism evidence="2 3">
    <name type="scientific">Exophiala viscosa</name>
    <dbReference type="NCBI Taxonomy" id="2486360"/>
    <lineage>
        <taxon>Eukaryota</taxon>
        <taxon>Fungi</taxon>
        <taxon>Dikarya</taxon>
        <taxon>Ascomycota</taxon>
        <taxon>Pezizomycotina</taxon>
        <taxon>Eurotiomycetes</taxon>
        <taxon>Chaetothyriomycetidae</taxon>
        <taxon>Chaetothyriales</taxon>
        <taxon>Herpotrichiellaceae</taxon>
        <taxon>Exophiala</taxon>
    </lineage>
</organism>
<sequence length="232" mass="25818">MITHSSEIREARRNRRNAAGRSGGIFDRIEDGNSFSYQYAGPDSEPYRRESILAWESVQSWTPPADNGSSISTIPNETSITDEHEAQPQKDADTSTLEANNDLSTIPTKPVEISLPESNPTESETKSTKSNRASRAFKRMNQHVSEFVHRKAGSRDKKCVISMEEKLDGVLPSTPVRQVHEPKSASPFKEQMTLEADHESSHQEVNTEFFTPPLTNNAKSKSANAPDAEVFD</sequence>
<dbReference type="Proteomes" id="UP001203852">
    <property type="component" value="Unassembled WGS sequence"/>
</dbReference>
<feature type="region of interest" description="Disordered" evidence="1">
    <location>
        <begin position="1"/>
        <end position="44"/>
    </location>
</feature>
<feature type="compositionally biased region" description="Basic and acidic residues" evidence="1">
    <location>
        <begin position="81"/>
        <end position="93"/>
    </location>
</feature>
<feature type="compositionally biased region" description="Polar residues" evidence="1">
    <location>
        <begin position="203"/>
        <end position="223"/>
    </location>
</feature>
<feature type="region of interest" description="Disordered" evidence="1">
    <location>
        <begin position="60"/>
        <end position="137"/>
    </location>
</feature>
<evidence type="ECO:0000256" key="1">
    <source>
        <dbReference type="SAM" id="MobiDB-lite"/>
    </source>
</evidence>
<feature type="compositionally biased region" description="Polar residues" evidence="1">
    <location>
        <begin position="60"/>
        <end position="79"/>
    </location>
</feature>
<comment type="caution">
    <text evidence="2">The sequence shown here is derived from an EMBL/GenBank/DDBJ whole genome shotgun (WGS) entry which is preliminary data.</text>
</comment>
<feature type="compositionally biased region" description="Basic and acidic residues" evidence="1">
    <location>
        <begin position="1"/>
        <end position="11"/>
    </location>
</feature>
<protein>
    <submittedName>
        <fullName evidence="2">Uncharacterized protein</fullName>
    </submittedName>
</protein>
<evidence type="ECO:0000313" key="2">
    <source>
        <dbReference type="EMBL" id="KAI1610187.1"/>
    </source>
</evidence>
<accession>A0AAN6DS36</accession>
<dbReference type="AlphaFoldDB" id="A0AAN6DS36"/>
<dbReference type="EMBL" id="MU404358">
    <property type="protein sequence ID" value="KAI1610187.1"/>
    <property type="molecule type" value="Genomic_DNA"/>
</dbReference>
<gene>
    <name evidence="2" type="ORF">EDD36DRAFT_317865</name>
</gene>
<evidence type="ECO:0000313" key="3">
    <source>
        <dbReference type="Proteomes" id="UP001203852"/>
    </source>
</evidence>
<proteinExistence type="predicted"/>
<reference evidence="2" key="1">
    <citation type="journal article" date="2022" name="bioRxiv">
        <title>Deciphering the potential niche of two novel black yeast fungi from a biological soil crust based on their genomes, phenotypes, and melanin regulation.</title>
        <authorList>
            <consortium name="DOE Joint Genome Institute"/>
            <person name="Carr E.C."/>
            <person name="Barton Q."/>
            <person name="Grambo S."/>
            <person name="Sullivan M."/>
            <person name="Renfro C.M."/>
            <person name="Kuo A."/>
            <person name="Pangilinan J."/>
            <person name="Lipzen A."/>
            <person name="Keymanesh K."/>
            <person name="Savage E."/>
            <person name="Barry K."/>
            <person name="Grigoriev I.V."/>
            <person name="Riekhof W.R."/>
            <person name="Harris S.S."/>
        </authorList>
    </citation>
    <scope>NUCLEOTIDE SEQUENCE</scope>
    <source>
        <strain evidence="2">JF 03-4F</strain>
    </source>
</reference>
<name>A0AAN6DS36_9EURO</name>
<feature type="compositionally biased region" description="Polar residues" evidence="1">
    <location>
        <begin position="116"/>
        <end position="133"/>
    </location>
</feature>
<feature type="region of interest" description="Disordered" evidence="1">
    <location>
        <begin position="192"/>
        <end position="232"/>
    </location>
</feature>
<feature type="compositionally biased region" description="Polar residues" evidence="1">
    <location>
        <begin position="94"/>
        <end position="107"/>
    </location>
</feature>
<keyword evidence="3" id="KW-1185">Reference proteome</keyword>